<proteinExistence type="predicted"/>
<name>I3Z034_AEQSU</name>
<dbReference type="STRING" id="746697.Aeqsu_3168"/>
<dbReference type="RefSeq" id="WP_014783851.1">
    <property type="nucleotide sequence ID" value="NC_018013.1"/>
</dbReference>
<reference evidence="3 4" key="1">
    <citation type="submission" date="2012-06" db="EMBL/GenBank/DDBJ databases">
        <title>The complete genome of Aequorivita sublithincola DSM 14238.</title>
        <authorList>
            <consortium name="US DOE Joint Genome Institute (JGI-PGF)"/>
            <person name="Lucas S."/>
            <person name="Copeland A."/>
            <person name="Lapidus A."/>
            <person name="Goodwin L."/>
            <person name="Pitluck S."/>
            <person name="Peters L."/>
            <person name="Munk A.C.C."/>
            <person name="Kyrpides N."/>
            <person name="Mavromatis K."/>
            <person name="Pagani I."/>
            <person name="Ivanova N."/>
            <person name="Ovchinnikova G."/>
            <person name="Zeytun A."/>
            <person name="Detter J.C."/>
            <person name="Han C."/>
            <person name="Land M."/>
            <person name="Hauser L."/>
            <person name="Markowitz V."/>
            <person name="Cheng J.-F."/>
            <person name="Hugenholtz P."/>
            <person name="Woyke T."/>
            <person name="Wu D."/>
            <person name="Tindall B."/>
            <person name="Faehnrich R."/>
            <person name="Brambilla E."/>
            <person name="Klenk H.-P."/>
            <person name="Eisen J.A."/>
        </authorList>
    </citation>
    <scope>NUCLEOTIDE SEQUENCE [LARGE SCALE GENOMIC DNA]</scope>
    <source>
        <strain evidence="4">DSM 14238 / LMG 21431 / ACAM 643 / 9-3</strain>
    </source>
</reference>
<dbReference type="Proteomes" id="UP000006049">
    <property type="component" value="Chromosome"/>
</dbReference>
<dbReference type="AlphaFoldDB" id="I3Z034"/>
<evidence type="ECO:0000313" key="4">
    <source>
        <dbReference type="Proteomes" id="UP000006049"/>
    </source>
</evidence>
<feature type="signal peptide" evidence="2">
    <location>
        <begin position="1"/>
        <end position="20"/>
    </location>
</feature>
<evidence type="ECO:0000313" key="3">
    <source>
        <dbReference type="EMBL" id="AFL82602.1"/>
    </source>
</evidence>
<protein>
    <recommendedName>
        <fullName evidence="5">Lipoprotein</fullName>
    </recommendedName>
</protein>
<feature type="region of interest" description="Disordered" evidence="1">
    <location>
        <begin position="36"/>
        <end position="63"/>
    </location>
</feature>
<dbReference type="PROSITE" id="PS51257">
    <property type="entry name" value="PROKAR_LIPOPROTEIN"/>
    <property type="match status" value="1"/>
</dbReference>
<dbReference type="KEGG" id="asl:Aeqsu_3168"/>
<evidence type="ECO:0000256" key="1">
    <source>
        <dbReference type="SAM" id="MobiDB-lite"/>
    </source>
</evidence>
<keyword evidence="2" id="KW-0732">Signal</keyword>
<dbReference type="EMBL" id="CP003280">
    <property type="protein sequence ID" value="AFL82602.1"/>
    <property type="molecule type" value="Genomic_DNA"/>
</dbReference>
<gene>
    <name evidence="3" type="ordered locus">Aeqsu_3168</name>
</gene>
<feature type="compositionally biased region" description="Polar residues" evidence="1">
    <location>
        <begin position="44"/>
        <end position="63"/>
    </location>
</feature>
<feature type="chain" id="PRO_5003683207" description="Lipoprotein" evidence="2">
    <location>
        <begin position="21"/>
        <end position="63"/>
    </location>
</feature>
<sequence>MKLKNIRVLFVTAIAFTLLSTGCSITFTKNYYNAKPKQQKETDSTTCASKLDSQASKPNDGQK</sequence>
<accession>I3Z034</accession>
<organism evidence="3 4">
    <name type="scientific">Aequorivita sublithincola (strain DSM 14238 / LMG 21431 / ACAM 643 / 9-3)</name>
    <dbReference type="NCBI Taxonomy" id="746697"/>
    <lineage>
        <taxon>Bacteria</taxon>
        <taxon>Pseudomonadati</taxon>
        <taxon>Bacteroidota</taxon>
        <taxon>Flavobacteriia</taxon>
        <taxon>Flavobacteriales</taxon>
        <taxon>Flavobacteriaceae</taxon>
        <taxon>Aequorivita</taxon>
    </lineage>
</organism>
<keyword evidence="4" id="KW-1185">Reference proteome</keyword>
<dbReference type="HOGENOM" id="CLU_2875635_0_0_10"/>
<evidence type="ECO:0000256" key="2">
    <source>
        <dbReference type="SAM" id="SignalP"/>
    </source>
</evidence>
<dbReference type="OrthoDB" id="1448140at2"/>
<evidence type="ECO:0008006" key="5">
    <source>
        <dbReference type="Google" id="ProtNLM"/>
    </source>
</evidence>